<dbReference type="EMBL" id="JAJJMB010010713">
    <property type="protein sequence ID" value="KAI3906802.1"/>
    <property type="molecule type" value="Genomic_DNA"/>
</dbReference>
<comment type="caution">
    <text evidence="1">The sequence shown here is derived from an EMBL/GenBank/DDBJ whole genome shotgun (WGS) entry which is preliminary data.</text>
</comment>
<protein>
    <submittedName>
        <fullName evidence="1">Uncharacterized protein</fullName>
    </submittedName>
</protein>
<sequence length="62" mass="6625">MNDELSVGDVAHLVNACVRMAASYAEIEKQLGDDTYVGGKVIVGVVQNANDKKGKGKMDTRD</sequence>
<evidence type="ECO:0000313" key="2">
    <source>
        <dbReference type="Proteomes" id="UP001202328"/>
    </source>
</evidence>
<dbReference type="Proteomes" id="UP001202328">
    <property type="component" value="Unassembled WGS sequence"/>
</dbReference>
<proteinExistence type="predicted"/>
<dbReference type="AlphaFoldDB" id="A0AAD4XF39"/>
<accession>A0AAD4XF39</accession>
<reference evidence="1" key="1">
    <citation type="submission" date="2022-04" db="EMBL/GenBank/DDBJ databases">
        <title>A functionally conserved STORR gene fusion in Papaver species that diverged 16.8 million years ago.</title>
        <authorList>
            <person name="Catania T."/>
        </authorList>
    </citation>
    <scope>NUCLEOTIDE SEQUENCE</scope>
    <source>
        <strain evidence="1">S-188037</strain>
    </source>
</reference>
<evidence type="ECO:0000313" key="1">
    <source>
        <dbReference type="EMBL" id="KAI3906802.1"/>
    </source>
</evidence>
<gene>
    <name evidence="1" type="ORF">MKW98_004835</name>
</gene>
<keyword evidence="2" id="KW-1185">Reference proteome</keyword>
<organism evidence="1 2">
    <name type="scientific">Papaver atlanticum</name>
    <dbReference type="NCBI Taxonomy" id="357466"/>
    <lineage>
        <taxon>Eukaryota</taxon>
        <taxon>Viridiplantae</taxon>
        <taxon>Streptophyta</taxon>
        <taxon>Embryophyta</taxon>
        <taxon>Tracheophyta</taxon>
        <taxon>Spermatophyta</taxon>
        <taxon>Magnoliopsida</taxon>
        <taxon>Ranunculales</taxon>
        <taxon>Papaveraceae</taxon>
        <taxon>Papaveroideae</taxon>
        <taxon>Papaver</taxon>
    </lineage>
</organism>
<name>A0AAD4XF39_9MAGN</name>